<evidence type="ECO:0000313" key="5">
    <source>
        <dbReference type="EMBL" id="KAK0616455.1"/>
    </source>
</evidence>
<feature type="compositionally biased region" description="Pro residues" evidence="2">
    <location>
        <begin position="31"/>
        <end position="43"/>
    </location>
</feature>
<sequence>MGPCSCWSLLRRRPEVEIGNTPLPVHNPCQPTSPAPAPAPTPPENHEDKPLLKEEKLQLQLAPPSRASPQSPAQVSHPASQRDPHNVAGEVWVAAYKSIQEDESLQPLVENYELRKRAFEPTHFREVAQSYTEATKKHAANSGIVSSAVQFVLKTKDVVGAALSIYPPASMAWAGICLVILPVQAGFSYVMSRFTWYEQSQHGFTMLQQGIRDEIISLYKLLIEYQLRADFLKLDDWESMISDIKSAEMRIQEYIDLNFDQNLMEKLHTISEEAIRKQRNDTLHKFKFPDELPYDVYQAYLDSIEIPEGGTGHGVLSHPRFLEWASGDSGLLLLTGIPGSGKSVLAKAMLRELPKVRPTNVCSFFFKDDGRGQNMATTALCRILDELLSRESTLIDKFGPRLQHLLPQEVRCNLDLLWGVLADATSDMEPGSITIVLDALDECDSESAEKLWKKLGAYVKSPITSMKFMLTSRPITSANPEFDIDDAVTIKMSEDPHCLRHLSEDIEHVVEARFERFAKACIRDDMLKEELRNIVRPKEDRTYLYVKLLFECLELRVRDGLPRVPRDWISSFKTLPVNVKEAYSKFLARVRESHRNDVKLMLQFVVAATRPLTVREINIALNIRDCANGSPEGLGLQPEEFFRDWILDACRFFLDVYNGRVYFIHQTAKDYLLDNSNDEIVGKPVWLGRFSIEDCHSAMAESCSAYLSLPFRAKARFDDSRGTPSSASTRGEMAPHHLWGFDELEFSNYATAHWQHHVHQGQVLGRYTITDCDGKPLQRLRRIPIGETNAVESLAKSLRAVALVRTINALSNYAAYSPLPACQADRLSYVVSNKLSDLPVHVHMVSLNASWTIGQLQWNVRVPPIGMRSGDMMMTIPPAVNEDDDTEIEDTIIVIFCVGEQSVDRFRTPLEWYERIYLPPVLLTSDHRGQSVPTWLPFVPPPNCQVRHFTVRTTPRKRSDDSGEPK</sequence>
<dbReference type="SUPFAM" id="SSF52540">
    <property type="entry name" value="P-loop containing nucleoside triphosphate hydrolases"/>
    <property type="match status" value="2"/>
</dbReference>
<dbReference type="Gene3D" id="3.40.50.300">
    <property type="entry name" value="P-loop containing nucleotide triphosphate hydrolases"/>
    <property type="match status" value="1"/>
</dbReference>
<dbReference type="PANTHER" id="PTHR10039">
    <property type="entry name" value="AMELOGENIN"/>
    <property type="match status" value="1"/>
</dbReference>
<dbReference type="PANTHER" id="PTHR10039:SF14">
    <property type="entry name" value="NACHT DOMAIN-CONTAINING PROTEIN"/>
    <property type="match status" value="1"/>
</dbReference>
<feature type="domain" description="NWD NACHT-NTPase N-terminal" evidence="3">
    <location>
        <begin position="123"/>
        <end position="252"/>
    </location>
</feature>
<dbReference type="Pfam" id="PF17100">
    <property type="entry name" value="NACHT_N"/>
    <property type="match status" value="1"/>
</dbReference>
<name>A0AA39WJH7_9PEZI</name>
<evidence type="ECO:0000313" key="6">
    <source>
        <dbReference type="Proteomes" id="UP001175000"/>
    </source>
</evidence>
<gene>
    <name evidence="5" type="ORF">B0T14DRAFT_588427</name>
</gene>
<keyword evidence="6" id="KW-1185">Reference proteome</keyword>
<evidence type="ECO:0000259" key="3">
    <source>
        <dbReference type="Pfam" id="PF17100"/>
    </source>
</evidence>
<dbReference type="EMBL" id="JAULSU010000005">
    <property type="protein sequence ID" value="KAK0616455.1"/>
    <property type="molecule type" value="Genomic_DNA"/>
</dbReference>
<reference evidence="5" key="1">
    <citation type="submission" date="2023-06" db="EMBL/GenBank/DDBJ databases">
        <title>Genome-scale phylogeny and comparative genomics of the fungal order Sordariales.</title>
        <authorList>
            <consortium name="Lawrence Berkeley National Laboratory"/>
            <person name="Hensen N."/>
            <person name="Bonometti L."/>
            <person name="Westerberg I."/>
            <person name="Brannstrom I.O."/>
            <person name="Guillou S."/>
            <person name="Cros-Aarteil S."/>
            <person name="Calhoun S."/>
            <person name="Haridas S."/>
            <person name="Kuo A."/>
            <person name="Mondo S."/>
            <person name="Pangilinan J."/>
            <person name="Riley R."/>
            <person name="Labutti K."/>
            <person name="Andreopoulos B."/>
            <person name="Lipzen A."/>
            <person name="Chen C."/>
            <person name="Yanf M."/>
            <person name="Daum C."/>
            <person name="Ng V."/>
            <person name="Clum A."/>
            <person name="Steindorff A."/>
            <person name="Ohm R."/>
            <person name="Martin F."/>
            <person name="Silar P."/>
            <person name="Natvig D."/>
            <person name="Lalanne C."/>
            <person name="Gautier V."/>
            <person name="Ament-Velasquez S.L."/>
            <person name="Kruys A."/>
            <person name="Hutchinson M.I."/>
            <person name="Powell A.J."/>
            <person name="Barry K."/>
            <person name="Miller A.N."/>
            <person name="Grigoriev I.V."/>
            <person name="Debuchy R."/>
            <person name="Gladieux P."/>
            <person name="Thoren M.H."/>
            <person name="Johannesson H."/>
        </authorList>
    </citation>
    <scope>NUCLEOTIDE SEQUENCE</scope>
    <source>
        <strain evidence="5">CBS 606.72</strain>
    </source>
</reference>
<protein>
    <recommendedName>
        <fullName evidence="7">NACHT domain-containing protein</fullName>
    </recommendedName>
</protein>
<feature type="domain" description="Nephrocystin 3-like N-terminal" evidence="4">
    <location>
        <begin position="310"/>
        <end position="473"/>
    </location>
</feature>
<dbReference type="InterPro" id="IPR056884">
    <property type="entry name" value="NPHP3-like_N"/>
</dbReference>
<evidence type="ECO:0000259" key="4">
    <source>
        <dbReference type="Pfam" id="PF24883"/>
    </source>
</evidence>
<feature type="region of interest" description="Disordered" evidence="2">
    <location>
        <begin position="18"/>
        <end position="84"/>
    </location>
</feature>
<dbReference type="InterPro" id="IPR027417">
    <property type="entry name" value="P-loop_NTPase"/>
</dbReference>
<evidence type="ECO:0008006" key="7">
    <source>
        <dbReference type="Google" id="ProtNLM"/>
    </source>
</evidence>
<proteinExistence type="predicted"/>
<dbReference type="InterPro" id="IPR031359">
    <property type="entry name" value="NACHT_N"/>
</dbReference>
<accession>A0AA39WJH7</accession>
<dbReference type="Proteomes" id="UP001175000">
    <property type="component" value="Unassembled WGS sequence"/>
</dbReference>
<feature type="compositionally biased region" description="Basic and acidic residues" evidence="2">
    <location>
        <begin position="44"/>
        <end position="57"/>
    </location>
</feature>
<evidence type="ECO:0000256" key="2">
    <source>
        <dbReference type="SAM" id="MobiDB-lite"/>
    </source>
</evidence>
<comment type="caution">
    <text evidence="5">The sequence shown here is derived from an EMBL/GenBank/DDBJ whole genome shotgun (WGS) entry which is preliminary data.</text>
</comment>
<keyword evidence="1" id="KW-0677">Repeat</keyword>
<dbReference type="AlphaFoldDB" id="A0AA39WJH7"/>
<feature type="compositionally biased region" description="Low complexity" evidence="2">
    <location>
        <begin position="58"/>
        <end position="74"/>
    </location>
</feature>
<dbReference type="Pfam" id="PF24883">
    <property type="entry name" value="NPHP3_N"/>
    <property type="match status" value="1"/>
</dbReference>
<evidence type="ECO:0000256" key="1">
    <source>
        <dbReference type="ARBA" id="ARBA00022737"/>
    </source>
</evidence>
<organism evidence="5 6">
    <name type="scientific">Immersiella caudata</name>
    <dbReference type="NCBI Taxonomy" id="314043"/>
    <lineage>
        <taxon>Eukaryota</taxon>
        <taxon>Fungi</taxon>
        <taxon>Dikarya</taxon>
        <taxon>Ascomycota</taxon>
        <taxon>Pezizomycotina</taxon>
        <taxon>Sordariomycetes</taxon>
        <taxon>Sordariomycetidae</taxon>
        <taxon>Sordariales</taxon>
        <taxon>Lasiosphaeriaceae</taxon>
        <taxon>Immersiella</taxon>
    </lineage>
</organism>